<organism evidence="2 3">
    <name type="scientific">Dehalogenimonas formicexedens</name>
    <dbReference type="NCBI Taxonomy" id="1839801"/>
    <lineage>
        <taxon>Bacteria</taxon>
        <taxon>Bacillati</taxon>
        <taxon>Chloroflexota</taxon>
        <taxon>Dehalococcoidia</taxon>
        <taxon>Dehalococcoidales</taxon>
        <taxon>Dehalococcoidaceae</taxon>
        <taxon>Dehalogenimonas</taxon>
    </lineage>
</organism>
<gene>
    <name evidence="2" type="ORF">Dform_01279</name>
</gene>
<reference evidence="3" key="1">
    <citation type="submission" date="2016-11" db="EMBL/GenBank/DDBJ databases">
        <title>Dehalogenimonas formicexedens sp. nov., a chlorinated alkane respiring bacterium isolated from contaminated groundwater.</title>
        <authorList>
            <person name="Key T.A."/>
            <person name="Bowman K.S."/>
            <person name="Lee I."/>
            <person name="Chun J."/>
            <person name="Albuquerque L."/>
            <person name="da Costa M.S."/>
            <person name="Rainey F.A."/>
            <person name="Moe W.M."/>
        </authorList>
    </citation>
    <scope>NUCLEOTIDE SEQUENCE [LARGE SCALE GENOMIC DNA]</scope>
    <source>
        <strain evidence="3">NSZ-14</strain>
    </source>
</reference>
<keyword evidence="3" id="KW-1185">Reference proteome</keyword>
<keyword evidence="1" id="KW-1133">Transmembrane helix</keyword>
<name>A0A1P8F818_9CHLR</name>
<proteinExistence type="predicted"/>
<keyword evidence="1" id="KW-0812">Transmembrane</keyword>
<evidence type="ECO:0000256" key="1">
    <source>
        <dbReference type="SAM" id="Phobius"/>
    </source>
</evidence>
<protein>
    <submittedName>
        <fullName evidence="2">Uncharacterized protein</fullName>
    </submittedName>
</protein>
<accession>A0A1P8F818</accession>
<keyword evidence="1" id="KW-0472">Membrane</keyword>
<sequence length="205" mass="23544">MAITDWGSPTSIVTLAILILTAIILPLIRWGYSTNLKHNPFKIEHGYKKGSISDPTDADIRGGRAQEALPQNWLRQDQIRLIKHSQKDDRHVIFLELQPRKSWSVDGISLRLVGDDKNKPRLIKISDLNQQSLNITKTYGKRLGDVDIWYSPELHSHKNKTLDYLVQFFTNGEWNGDLVTTIHLFNESSRQLKSFELKVVDETAK</sequence>
<dbReference type="Proteomes" id="UP000185934">
    <property type="component" value="Chromosome"/>
</dbReference>
<dbReference type="EMBL" id="CP018258">
    <property type="protein sequence ID" value="APV44607.1"/>
    <property type="molecule type" value="Genomic_DNA"/>
</dbReference>
<feature type="transmembrane region" description="Helical" evidence="1">
    <location>
        <begin position="12"/>
        <end position="32"/>
    </location>
</feature>
<dbReference type="RefSeq" id="WP_145925541.1">
    <property type="nucleotide sequence ID" value="NZ_CP018258.1"/>
</dbReference>
<dbReference type="AlphaFoldDB" id="A0A1P8F818"/>
<dbReference type="KEGG" id="dfo:Dform_01279"/>
<evidence type="ECO:0000313" key="3">
    <source>
        <dbReference type="Proteomes" id="UP000185934"/>
    </source>
</evidence>
<evidence type="ECO:0000313" key="2">
    <source>
        <dbReference type="EMBL" id="APV44607.1"/>
    </source>
</evidence>